<proteinExistence type="predicted"/>
<reference evidence="1 2" key="1">
    <citation type="submission" date="2016-12" db="EMBL/GenBank/DDBJ databases">
        <authorList>
            <person name="Song W.-J."/>
            <person name="Kurnit D.M."/>
        </authorList>
    </citation>
    <scope>NUCLEOTIDE SEQUENCE [LARGE SCALE GENOMIC DNA]</scope>
    <source>
        <strain evidence="1 2">DSM 18488</strain>
    </source>
</reference>
<evidence type="ECO:0000313" key="2">
    <source>
        <dbReference type="Proteomes" id="UP000184603"/>
    </source>
</evidence>
<name>A0A1M7YGM8_9BACT</name>
<evidence type="ECO:0000313" key="1">
    <source>
        <dbReference type="EMBL" id="SHO51688.1"/>
    </source>
</evidence>
<dbReference type="EMBL" id="FRFE01000027">
    <property type="protein sequence ID" value="SHO51688.1"/>
    <property type="molecule type" value="Genomic_DNA"/>
</dbReference>
<gene>
    <name evidence="1" type="ORF">SAMN02745220_04160</name>
</gene>
<organism evidence="1 2">
    <name type="scientific">Desulfopila aestuarii DSM 18488</name>
    <dbReference type="NCBI Taxonomy" id="1121416"/>
    <lineage>
        <taxon>Bacteria</taxon>
        <taxon>Pseudomonadati</taxon>
        <taxon>Thermodesulfobacteriota</taxon>
        <taxon>Desulfobulbia</taxon>
        <taxon>Desulfobulbales</taxon>
        <taxon>Desulfocapsaceae</taxon>
        <taxon>Desulfopila</taxon>
    </lineage>
</organism>
<protein>
    <submittedName>
        <fullName evidence="1">Uncharacterized protein</fullName>
    </submittedName>
</protein>
<dbReference type="AlphaFoldDB" id="A0A1M7YGM8"/>
<accession>A0A1M7YGM8</accession>
<keyword evidence="2" id="KW-1185">Reference proteome</keyword>
<dbReference type="STRING" id="1121416.SAMN02745220_04160"/>
<sequence length="134" mass="15377">MVSYIVLNYIRAPLNFKVALSEMYLALGPFAVRVVIQFSRIVLSFARSKTARHKVRGELVNINCKIVDVNSFFFLLPGFPFGTRRRDILLGSTQSVKLVVCLFFPCCNRVADRARKAAKYWIRVHLSTDTFRKS</sequence>
<dbReference type="Proteomes" id="UP000184603">
    <property type="component" value="Unassembled WGS sequence"/>
</dbReference>